<dbReference type="EMBL" id="JBHRXJ010000014">
    <property type="protein sequence ID" value="MFC3529785.1"/>
    <property type="molecule type" value="Genomic_DNA"/>
</dbReference>
<dbReference type="Proteomes" id="UP001595721">
    <property type="component" value="Unassembled WGS sequence"/>
</dbReference>
<evidence type="ECO:0000313" key="1">
    <source>
        <dbReference type="EMBL" id="MFC3529785.1"/>
    </source>
</evidence>
<name>A0ABV7R6Y0_9RHOB</name>
<gene>
    <name evidence="1" type="ORF">ACFOMH_16540</name>
</gene>
<comment type="caution">
    <text evidence="1">The sequence shown here is derived from an EMBL/GenBank/DDBJ whole genome shotgun (WGS) entry which is preliminary data.</text>
</comment>
<organism evidence="1 2">
    <name type="scientific">Paracoccus mangrovi</name>
    <dbReference type="NCBI Taxonomy" id="1715645"/>
    <lineage>
        <taxon>Bacteria</taxon>
        <taxon>Pseudomonadati</taxon>
        <taxon>Pseudomonadota</taxon>
        <taxon>Alphaproteobacteria</taxon>
        <taxon>Rhodobacterales</taxon>
        <taxon>Paracoccaceae</taxon>
        <taxon>Paracoccus</taxon>
    </lineage>
</organism>
<keyword evidence="2" id="KW-1185">Reference proteome</keyword>
<protein>
    <submittedName>
        <fullName evidence="1">Uncharacterized protein</fullName>
    </submittedName>
</protein>
<dbReference type="RefSeq" id="WP_377745868.1">
    <property type="nucleotide sequence ID" value="NZ_JBHRXJ010000014.1"/>
</dbReference>
<evidence type="ECO:0000313" key="2">
    <source>
        <dbReference type="Proteomes" id="UP001595721"/>
    </source>
</evidence>
<proteinExistence type="predicted"/>
<reference evidence="2" key="1">
    <citation type="journal article" date="2019" name="Int. J. Syst. Evol. Microbiol.">
        <title>The Global Catalogue of Microorganisms (GCM) 10K type strain sequencing project: providing services to taxonomists for standard genome sequencing and annotation.</title>
        <authorList>
            <consortium name="The Broad Institute Genomics Platform"/>
            <consortium name="The Broad Institute Genome Sequencing Center for Infectious Disease"/>
            <person name="Wu L."/>
            <person name="Ma J."/>
        </authorList>
    </citation>
    <scope>NUCLEOTIDE SEQUENCE [LARGE SCALE GENOMIC DNA]</scope>
    <source>
        <strain evidence="2">KCTC 42899</strain>
    </source>
</reference>
<sequence>MNGTLQSLLKSYQQEPGFPFIDWTTNHHSFFRLINFWDEVFQISAGEKITDYVAAQKVTQDSFSPILFVRNANETKKIRIWHGLTTDGQPDVAFFWSRYPDMNRPDPGGRSYSTTLENVYMLEIACDFDINRLQASAAMIHDFIHSNTGTATAQAVLEQKFEDQFRPYFPVPEVFFDDDD</sequence>
<accession>A0ABV7R6Y0</accession>